<evidence type="ECO:0000259" key="1">
    <source>
        <dbReference type="PROSITE" id="PS50994"/>
    </source>
</evidence>
<dbReference type="PANTHER" id="PTHR42648:SF31">
    <property type="entry name" value="RNA-DIRECTED DNA POLYMERASE"/>
    <property type="match status" value="1"/>
</dbReference>
<dbReference type="InParanoid" id="A0A6I9T5L3"/>
<feature type="domain" description="Integrase catalytic" evidence="1">
    <location>
        <begin position="236"/>
        <end position="336"/>
    </location>
</feature>
<accession>A0A6I9T5L3</accession>
<name>A0A6I9T5L3_SESIN</name>
<dbReference type="InterPro" id="IPR025724">
    <property type="entry name" value="GAG-pre-integrase_dom"/>
</dbReference>
<gene>
    <name evidence="3" type="primary">LOC105162774</name>
</gene>
<dbReference type="PROSITE" id="PS50994">
    <property type="entry name" value="INTEGRASE"/>
    <property type="match status" value="1"/>
</dbReference>
<dbReference type="InterPro" id="IPR012337">
    <property type="entry name" value="RNaseH-like_sf"/>
</dbReference>
<dbReference type="GO" id="GO:0015074">
    <property type="term" value="P:DNA integration"/>
    <property type="evidence" value="ECO:0007669"/>
    <property type="project" value="InterPro"/>
</dbReference>
<dbReference type="Pfam" id="PF13976">
    <property type="entry name" value="gag_pre-integrs"/>
    <property type="match status" value="1"/>
</dbReference>
<dbReference type="KEGG" id="sind:105162774"/>
<dbReference type="PANTHER" id="PTHR42648">
    <property type="entry name" value="TRANSPOSASE, PUTATIVE-RELATED"/>
    <property type="match status" value="1"/>
</dbReference>
<dbReference type="Gene3D" id="3.30.420.10">
    <property type="entry name" value="Ribonuclease H-like superfamily/Ribonuclease H"/>
    <property type="match status" value="1"/>
</dbReference>
<dbReference type="SUPFAM" id="SSF53098">
    <property type="entry name" value="Ribonuclease H-like"/>
    <property type="match status" value="1"/>
</dbReference>
<evidence type="ECO:0000313" key="2">
    <source>
        <dbReference type="Proteomes" id="UP000504604"/>
    </source>
</evidence>
<keyword evidence="2" id="KW-1185">Reference proteome</keyword>
<dbReference type="RefSeq" id="XP_011079197.1">
    <property type="nucleotide sequence ID" value="XM_011080895.1"/>
</dbReference>
<dbReference type="InterPro" id="IPR039537">
    <property type="entry name" value="Retrotran_Ty1/copia-like"/>
</dbReference>
<dbReference type="GO" id="GO:0003676">
    <property type="term" value="F:nucleic acid binding"/>
    <property type="evidence" value="ECO:0007669"/>
    <property type="project" value="InterPro"/>
</dbReference>
<evidence type="ECO:0000313" key="3">
    <source>
        <dbReference type="RefSeq" id="XP_011079197.1"/>
    </source>
</evidence>
<dbReference type="Proteomes" id="UP000504604">
    <property type="component" value="Linkage group LG5"/>
</dbReference>
<reference evidence="3" key="1">
    <citation type="submission" date="2025-08" db="UniProtKB">
        <authorList>
            <consortium name="RefSeq"/>
        </authorList>
    </citation>
    <scope>IDENTIFICATION</scope>
</reference>
<dbReference type="GeneID" id="105162774"/>
<organism evidence="2 3">
    <name type="scientific">Sesamum indicum</name>
    <name type="common">Oriental sesame</name>
    <name type="synonym">Sesamum orientale</name>
    <dbReference type="NCBI Taxonomy" id="4182"/>
    <lineage>
        <taxon>Eukaryota</taxon>
        <taxon>Viridiplantae</taxon>
        <taxon>Streptophyta</taxon>
        <taxon>Embryophyta</taxon>
        <taxon>Tracheophyta</taxon>
        <taxon>Spermatophyta</taxon>
        <taxon>Magnoliopsida</taxon>
        <taxon>eudicotyledons</taxon>
        <taxon>Gunneridae</taxon>
        <taxon>Pentapetalae</taxon>
        <taxon>asterids</taxon>
        <taxon>lamiids</taxon>
        <taxon>Lamiales</taxon>
        <taxon>Pedaliaceae</taxon>
        <taxon>Sesamum</taxon>
    </lineage>
</organism>
<dbReference type="AlphaFoldDB" id="A0A6I9T5L3"/>
<dbReference type="InterPro" id="IPR001584">
    <property type="entry name" value="Integrase_cat-core"/>
</dbReference>
<sequence>MAEEFMMDPLPELKKAFSIIFAVQQQRSLQTQIGDSNTNSAYQVSMRDGRGPPRQMQKRRVFFDKDKRNLVCAHCHKQGHLKETSFQIHGTPEWYKALNEKKKQSRGTFNFAGNVDAQGLNKSDTTLVKVESQTDIASMTAEFLKIMKDLGSKHVLAKGKLHKRLYILRSNVCGSLNASTSSILLGICTAAVECSDVLWHARMGHASIAVIKCIPACNISRESQEIKCDICPQAKQSRIPFKNSDSRSAAIFDLVHLDVWGPYKTPSLTGFNYVLTILDDYSRSLWTYLLKHKDQVASTLQTFVALVETQYETKIKVIRSDNGDVIFHELTFPFAKEQILDRADCPLPTVTAGTKDRDSVSLDSAPNVISVPLDSDSMLNDENLQDDVTALPQSHSQMIPRRSSRISHRPVWLEDFVCHHGTQFLQPFSADFKSFVVSLTSLQKPRTFAEAANCPNWQEAMNEELKALENYHT</sequence>
<dbReference type="OrthoDB" id="1751483at2759"/>
<proteinExistence type="predicted"/>
<protein>
    <submittedName>
        <fullName evidence="3">Uncharacterized protein LOC105162774</fullName>
    </submittedName>
</protein>
<dbReference type="InterPro" id="IPR036397">
    <property type="entry name" value="RNaseH_sf"/>
</dbReference>